<dbReference type="Proteomes" id="UP000499080">
    <property type="component" value="Unassembled WGS sequence"/>
</dbReference>
<evidence type="ECO:0000313" key="2">
    <source>
        <dbReference type="EMBL" id="GBN43471.1"/>
    </source>
</evidence>
<proteinExistence type="predicted"/>
<name>A0A4Y2NVX1_ARAVE</name>
<feature type="region of interest" description="Disordered" evidence="1">
    <location>
        <begin position="1"/>
        <end position="29"/>
    </location>
</feature>
<accession>A0A4Y2NVX1</accession>
<comment type="caution">
    <text evidence="2">The sequence shown here is derived from an EMBL/GenBank/DDBJ whole genome shotgun (WGS) entry which is preliminary data.</text>
</comment>
<organism evidence="2 3">
    <name type="scientific">Araneus ventricosus</name>
    <name type="common">Orbweaver spider</name>
    <name type="synonym">Epeira ventricosa</name>
    <dbReference type="NCBI Taxonomy" id="182803"/>
    <lineage>
        <taxon>Eukaryota</taxon>
        <taxon>Metazoa</taxon>
        <taxon>Ecdysozoa</taxon>
        <taxon>Arthropoda</taxon>
        <taxon>Chelicerata</taxon>
        <taxon>Arachnida</taxon>
        <taxon>Araneae</taxon>
        <taxon>Araneomorphae</taxon>
        <taxon>Entelegynae</taxon>
        <taxon>Araneoidea</taxon>
        <taxon>Araneidae</taxon>
        <taxon>Araneus</taxon>
    </lineage>
</organism>
<reference evidence="2 3" key="1">
    <citation type="journal article" date="2019" name="Sci. Rep.">
        <title>Orb-weaving spider Araneus ventricosus genome elucidates the spidroin gene catalogue.</title>
        <authorList>
            <person name="Kono N."/>
            <person name="Nakamura H."/>
            <person name="Ohtoshi R."/>
            <person name="Moran D.A.P."/>
            <person name="Shinohara A."/>
            <person name="Yoshida Y."/>
            <person name="Fujiwara M."/>
            <person name="Mori M."/>
            <person name="Tomita M."/>
            <person name="Arakawa K."/>
        </authorList>
    </citation>
    <scope>NUCLEOTIDE SEQUENCE [LARGE SCALE GENOMIC DNA]</scope>
</reference>
<gene>
    <name evidence="2" type="ORF">AVEN_170088_1</name>
</gene>
<evidence type="ECO:0000313" key="3">
    <source>
        <dbReference type="Proteomes" id="UP000499080"/>
    </source>
</evidence>
<dbReference type="EMBL" id="BGPR01129979">
    <property type="protein sequence ID" value="GBN43471.1"/>
    <property type="molecule type" value="Genomic_DNA"/>
</dbReference>
<protein>
    <submittedName>
        <fullName evidence="2">Uncharacterized protein</fullName>
    </submittedName>
</protein>
<evidence type="ECO:0000256" key="1">
    <source>
        <dbReference type="SAM" id="MobiDB-lite"/>
    </source>
</evidence>
<keyword evidence="3" id="KW-1185">Reference proteome</keyword>
<feature type="compositionally biased region" description="Polar residues" evidence="1">
    <location>
        <begin position="1"/>
        <end position="13"/>
    </location>
</feature>
<dbReference type="AlphaFoldDB" id="A0A4Y2NVX1"/>
<sequence length="138" mass="15574">MDSKTQVNKTSVTGGTGCKQPGKKKAKKRKSSRLNVFIYFAGGKSSNCHKLVHNYDEPGTTNISSMVVRVKVRIRYKYSVIKKTRMYKLTEWEMLVNNILSVTTVPAINVSSARAVHTNDVLFNTCKERSIRSHSAYK</sequence>